<dbReference type="AlphaFoldDB" id="A0A5C6ZDX1"/>
<evidence type="ECO:0000256" key="4">
    <source>
        <dbReference type="ARBA" id="ARBA00022741"/>
    </source>
</evidence>
<dbReference type="OrthoDB" id="955324at2"/>
<comment type="caution">
    <text evidence="7">The sequence shown here is derived from an EMBL/GenBank/DDBJ whole genome shotgun (WGS) entry which is preliminary data.</text>
</comment>
<dbReference type="GO" id="GO:0000166">
    <property type="term" value="F:nucleotide binding"/>
    <property type="evidence" value="ECO:0007669"/>
    <property type="project" value="UniProtKB-KW"/>
</dbReference>
<dbReference type="Pfam" id="PF01934">
    <property type="entry name" value="HepT-like"/>
    <property type="match status" value="1"/>
</dbReference>
<proteinExistence type="inferred from homology"/>
<name>A0A5C6ZDX1_9FLAO</name>
<dbReference type="InterPro" id="IPR051813">
    <property type="entry name" value="HepT_RNase_toxin"/>
</dbReference>
<evidence type="ECO:0000313" key="7">
    <source>
        <dbReference type="EMBL" id="TXD88114.1"/>
    </source>
</evidence>
<evidence type="ECO:0000256" key="3">
    <source>
        <dbReference type="ARBA" id="ARBA00022722"/>
    </source>
</evidence>
<gene>
    <name evidence="7" type="ORF">ESY86_14270</name>
</gene>
<comment type="similarity">
    <text evidence="6">Belongs to the HepT RNase toxin family.</text>
</comment>
<protein>
    <submittedName>
        <fullName evidence="7">DUF86 domain-containing protein</fullName>
    </submittedName>
</protein>
<evidence type="ECO:0000256" key="5">
    <source>
        <dbReference type="ARBA" id="ARBA00022801"/>
    </source>
</evidence>
<evidence type="ECO:0000256" key="1">
    <source>
        <dbReference type="ARBA" id="ARBA00022553"/>
    </source>
</evidence>
<dbReference type="GO" id="GO:0016787">
    <property type="term" value="F:hydrolase activity"/>
    <property type="evidence" value="ECO:0007669"/>
    <property type="project" value="UniProtKB-KW"/>
</dbReference>
<keyword evidence="5" id="KW-0378">Hydrolase</keyword>
<dbReference type="GO" id="GO:0004540">
    <property type="term" value="F:RNA nuclease activity"/>
    <property type="evidence" value="ECO:0007669"/>
    <property type="project" value="InterPro"/>
</dbReference>
<keyword evidence="4" id="KW-0547">Nucleotide-binding</keyword>
<evidence type="ECO:0000256" key="2">
    <source>
        <dbReference type="ARBA" id="ARBA00022649"/>
    </source>
</evidence>
<keyword evidence="1" id="KW-0597">Phosphoprotein</keyword>
<dbReference type="RefSeq" id="WP_147087332.1">
    <property type="nucleotide sequence ID" value="NZ_VORN01000016.1"/>
</dbReference>
<dbReference type="EMBL" id="VORO01000017">
    <property type="protein sequence ID" value="TXD88114.1"/>
    <property type="molecule type" value="Genomic_DNA"/>
</dbReference>
<dbReference type="InterPro" id="IPR037038">
    <property type="entry name" value="HepT-like_sf"/>
</dbReference>
<dbReference type="InterPro" id="IPR008201">
    <property type="entry name" value="HepT-like"/>
</dbReference>
<dbReference type="PANTHER" id="PTHR34139">
    <property type="entry name" value="UPF0331 PROTEIN MJ0127"/>
    <property type="match status" value="1"/>
</dbReference>
<reference evidence="7 8" key="1">
    <citation type="submission" date="2019-08" db="EMBL/GenBank/DDBJ databases">
        <title>Genomes of Subsaximicrobium wynnwilliamsii strains.</title>
        <authorList>
            <person name="Bowman J.P."/>
        </authorList>
    </citation>
    <scope>NUCLEOTIDE SEQUENCE [LARGE SCALE GENOMIC DNA]</scope>
    <source>
        <strain evidence="7 8">2-80-2</strain>
    </source>
</reference>
<evidence type="ECO:0000313" key="8">
    <source>
        <dbReference type="Proteomes" id="UP000321578"/>
    </source>
</evidence>
<sequence length="130" mass="15150">MLESAEKIQRYTANLNPSRGFYSPRLASKSKEHLSIHTRGLAPRLLIFDEFLKQEMVRDAVARNFEIIGEASNRISADFKTSNPHVEWTRMTGLRHRIIHDYFGIDHEIMWTIIQDNITPLIDDIKDLSK</sequence>
<dbReference type="GO" id="GO:0110001">
    <property type="term" value="C:toxin-antitoxin complex"/>
    <property type="evidence" value="ECO:0007669"/>
    <property type="project" value="InterPro"/>
</dbReference>
<keyword evidence="3" id="KW-0540">Nuclease</keyword>
<accession>A0A5C6ZDX1</accession>
<dbReference type="Gene3D" id="1.20.120.580">
    <property type="entry name" value="bsu32300-like"/>
    <property type="match status" value="1"/>
</dbReference>
<dbReference type="PANTHER" id="PTHR34139:SF1">
    <property type="entry name" value="RNASE MJ1380-RELATED"/>
    <property type="match status" value="1"/>
</dbReference>
<evidence type="ECO:0000256" key="6">
    <source>
        <dbReference type="ARBA" id="ARBA00024207"/>
    </source>
</evidence>
<keyword evidence="8" id="KW-1185">Reference proteome</keyword>
<organism evidence="7 8">
    <name type="scientific">Subsaximicrobium wynnwilliamsii</name>
    <dbReference type="NCBI Taxonomy" id="291179"/>
    <lineage>
        <taxon>Bacteria</taxon>
        <taxon>Pseudomonadati</taxon>
        <taxon>Bacteroidota</taxon>
        <taxon>Flavobacteriia</taxon>
        <taxon>Flavobacteriales</taxon>
        <taxon>Flavobacteriaceae</taxon>
        <taxon>Subsaximicrobium</taxon>
    </lineage>
</organism>
<dbReference type="Proteomes" id="UP000321578">
    <property type="component" value="Unassembled WGS sequence"/>
</dbReference>
<keyword evidence="2" id="KW-1277">Toxin-antitoxin system</keyword>